<dbReference type="STRING" id="6186.A0A183KC06"/>
<feature type="transmembrane region" description="Helical" evidence="4">
    <location>
        <begin position="284"/>
        <end position="302"/>
    </location>
</feature>
<dbReference type="PANTHER" id="PTHR23121">
    <property type="entry name" value="SODIUM-DEPENDENT GLUCOSE TRANSPORTER 1"/>
    <property type="match status" value="1"/>
</dbReference>
<proteinExistence type="predicted"/>
<dbReference type="InterPro" id="IPR036259">
    <property type="entry name" value="MFS_trans_sf"/>
</dbReference>
<keyword evidence="6" id="KW-1185">Reference proteome</keyword>
<keyword evidence="3 4" id="KW-0472">Membrane</keyword>
<dbReference type="Gene3D" id="1.20.1250.20">
    <property type="entry name" value="MFS general substrate transporter like domains"/>
    <property type="match status" value="1"/>
</dbReference>
<organism evidence="7">
    <name type="scientific">Schistosoma curassoni</name>
    <dbReference type="NCBI Taxonomy" id="6186"/>
    <lineage>
        <taxon>Eukaryota</taxon>
        <taxon>Metazoa</taxon>
        <taxon>Spiralia</taxon>
        <taxon>Lophotrochozoa</taxon>
        <taxon>Platyhelminthes</taxon>
        <taxon>Trematoda</taxon>
        <taxon>Digenea</taxon>
        <taxon>Strigeidida</taxon>
        <taxon>Schistosomatoidea</taxon>
        <taxon>Schistosomatidae</taxon>
        <taxon>Schistosoma</taxon>
    </lineage>
</organism>
<evidence type="ECO:0000313" key="5">
    <source>
        <dbReference type="EMBL" id="VDP49202.1"/>
    </source>
</evidence>
<feature type="transmembrane region" description="Helical" evidence="4">
    <location>
        <begin position="82"/>
        <end position="105"/>
    </location>
</feature>
<dbReference type="AlphaFoldDB" id="A0A183KC06"/>
<dbReference type="Proteomes" id="UP000279833">
    <property type="component" value="Unassembled WGS sequence"/>
</dbReference>
<reference evidence="7" key="1">
    <citation type="submission" date="2016-06" db="UniProtKB">
        <authorList>
            <consortium name="WormBaseParasite"/>
        </authorList>
    </citation>
    <scope>IDENTIFICATION</scope>
</reference>
<evidence type="ECO:0000256" key="2">
    <source>
        <dbReference type="ARBA" id="ARBA00022989"/>
    </source>
</evidence>
<evidence type="ECO:0000256" key="3">
    <source>
        <dbReference type="ARBA" id="ARBA00023136"/>
    </source>
</evidence>
<feature type="transmembrane region" description="Helical" evidence="4">
    <location>
        <begin position="225"/>
        <end position="249"/>
    </location>
</feature>
<dbReference type="EMBL" id="UZAK01035195">
    <property type="protein sequence ID" value="VDP49202.1"/>
    <property type="molecule type" value="Genomic_DNA"/>
</dbReference>
<keyword evidence="2 4" id="KW-1133">Transmembrane helix</keyword>
<sequence length="308" mass="33963">MLSCIVSGNPLLASVWEEKAAGPFSLMHSGYGMGAALAPLLVKPFTIPSTSVNNTTNNNHSLATNIATKQDNSTELVIVNAVIPYSIVAGIVLFCVFYFLIIMCIDHSTDPEHNGIMSLRNNNNTKTTSLSLQAPISCYKQFILCLEVYSDDGRILLFLLALWIKATILLLVLCIGTLCSSIGLILLPYEKLWFYLCTILFGLFKSPLFPITLATINYSYEINGFLIIIVNFGSSFGATLLQFITGYLIHQYGQIIFPYLVTSTSLLLLITSIILILSLLHIEAAATTLVVPTCIYFGMYGIQRLRYL</sequence>
<gene>
    <name evidence="5" type="ORF">SCUD_LOCUS12544</name>
</gene>
<reference evidence="5 6" key="2">
    <citation type="submission" date="2018-11" db="EMBL/GenBank/DDBJ databases">
        <authorList>
            <consortium name="Pathogen Informatics"/>
        </authorList>
    </citation>
    <scope>NUCLEOTIDE SEQUENCE [LARGE SCALE GENOMIC DNA]</scope>
    <source>
        <strain evidence="5">Dakar</strain>
        <strain evidence="6">Dakar, Senegal</strain>
    </source>
</reference>
<name>A0A183KC06_9TREM</name>
<feature type="transmembrane region" description="Helical" evidence="4">
    <location>
        <begin position="255"/>
        <end position="277"/>
    </location>
</feature>
<evidence type="ECO:0000256" key="4">
    <source>
        <dbReference type="SAM" id="Phobius"/>
    </source>
</evidence>
<feature type="transmembrane region" description="Helical" evidence="4">
    <location>
        <begin position="156"/>
        <end position="186"/>
    </location>
</feature>
<accession>A0A183KC06</accession>
<keyword evidence="1 4" id="KW-0812">Transmembrane</keyword>
<dbReference type="PANTHER" id="PTHR23121:SF9">
    <property type="entry name" value="SODIUM-DEPENDENT GLUCOSE TRANSPORTER 1"/>
    <property type="match status" value="1"/>
</dbReference>
<feature type="transmembrane region" description="Helical" evidence="4">
    <location>
        <begin position="192"/>
        <end position="213"/>
    </location>
</feature>
<evidence type="ECO:0000313" key="7">
    <source>
        <dbReference type="WBParaSite" id="SCUD_0001254701-mRNA-1"/>
    </source>
</evidence>
<protein>
    <submittedName>
        <fullName evidence="7">Battenin</fullName>
    </submittedName>
</protein>
<evidence type="ECO:0000313" key="6">
    <source>
        <dbReference type="Proteomes" id="UP000279833"/>
    </source>
</evidence>
<dbReference type="WBParaSite" id="SCUD_0001254701-mRNA-1">
    <property type="protein sequence ID" value="SCUD_0001254701-mRNA-1"/>
    <property type="gene ID" value="SCUD_0001254701"/>
</dbReference>
<evidence type="ECO:0000256" key="1">
    <source>
        <dbReference type="ARBA" id="ARBA00022692"/>
    </source>
</evidence>